<sequence>MGRKRSVVWEYFKPTDVEGNTTLAVQCLLCGAELKGKKGTTSTMLRHLRIVHPDYFPNSLEKDTNEWDFSTFNSERQQEMNEDGQEFCSVEVVLEGEPTINEAEVDSAITRKPYNKMPVPHSASRPRSIIWNYFKRFKCLSIAQCHICLKKIKCPDGGSTSNLHRHISKSHPEVFSQLLAQRKNPALSNSSHPNSDTSTPLQTVGAADWREITVLSVEGDLEDGGTDPVPRVNEAEIVSAVNGIEAAQGASGENPPHEKVLRRTSRPQSLIWKYFRRQRDLAVAQCHICMKKIRCPEGGTTSNLHRHISTKHPEVSSELASLRDKSVPCNSLQVPVANGDTPSPPETDEAVEEEETAAINSNFPAAQGGSEEQTPDEEIRFAHVSSRARSLIWKYFRRLEGFKASQCQICLRKIKCPDKGTSNLHRHVSKKHPEVFSQLLAQKNKPALAYSSQVSHANGDVFPPPETNGAAEWRETSVSSAFDRETHVFRTEQDLIESLRRAQREELRALEQQREILHKLRAINEREAAAEMENIQSLRRTQEEEARDLNRQREELQREKEELQKKWEEFRQEREQALLITSEHQAPVFCD</sequence>
<evidence type="ECO:0000259" key="6">
    <source>
        <dbReference type="PROSITE" id="PS50808"/>
    </source>
</evidence>
<reference evidence="7" key="3">
    <citation type="submission" date="2025-09" db="UniProtKB">
        <authorList>
            <consortium name="Ensembl"/>
        </authorList>
    </citation>
    <scope>IDENTIFICATION</scope>
</reference>
<reference evidence="7" key="1">
    <citation type="submission" date="2019-06" db="EMBL/GenBank/DDBJ databases">
        <authorList>
            <consortium name="Wellcome Sanger Institute Data Sharing"/>
        </authorList>
    </citation>
    <scope>NUCLEOTIDE SEQUENCE [LARGE SCALE GENOMIC DNA]</scope>
</reference>
<dbReference type="CDD" id="cd22249">
    <property type="entry name" value="UDM1_RNF168_RNF169-like"/>
    <property type="match status" value="1"/>
</dbReference>
<evidence type="ECO:0000313" key="7">
    <source>
        <dbReference type="Ensembl" id="ENSSORP00005033526.1"/>
    </source>
</evidence>
<feature type="compositionally biased region" description="Acidic residues" evidence="5">
    <location>
        <begin position="346"/>
        <end position="355"/>
    </location>
</feature>
<feature type="domain" description="BED-type" evidence="6">
    <location>
        <begin position="387"/>
        <end position="439"/>
    </location>
</feature>
<dbReference type="Pfam" id="PF02892">
    <property type="entry name" value="zf-BED"/>
    <property type="match status" value="4"/>
</dbReference>
<feature type="domain" description="BED-type" evidence="6">
    <location>
        <begin position="3"/>
        <end position="59"/>
    </location>
</feature>
<dbReference type="PANTHER" id="PTHR34396:SF25">
    <property type="entry name" value="BOUNDARY ELEMENT ASSOCIATED FACTOR"/>
    <property type="match status" value="1"/>
</dbReference>
<organism evidence="7 8">
    <name type="scientific">Sphaeramia orbicularis</name>
    <name type="common">orbiculate cardinalfish</name>
    <dbReference type="NCBI Taxonomy" id="375764"/>
    <lineage>
        <taxon>Eukaryota</taxon>
        <taxon>Metazoa</taxon>
        <taxon>Chordata</taxon>
        <taxon>Craniata</taxon>
        <taxon>Vertebrata</taxon>
        <taxon>Euteleostomi</taxon>
        <taxon>Actinopterygii</taxon>
        <taxon>Neopterygii</taxon>
        <taxon>Teleostei</taxon>
        <taxon>Neoteleostei</taxon>
        <taxon>Acanthomorphata</taxon>
        <taxon>Gobiaria</taxon>
        <taxon>Kurtiformes</taxon>
        <taxon>Apogonoidei</taxon>
        <taxon>Apogonidae</taxon>
        <taxon>Apogoninae</taxon>
        <taxon>Sphaeramia</taxon>
    </lineage>
</organism>
<evidence type="ECO:0000313" key="8">
    <source>
        <dbReference type="Proteomes" id="UP000472271"/>
    </source>
</evidence>
<dbReference type="RefSeq" id="XP_029981253.1">
    <property type="nucleotide sequence ID" value="XM_030125393.1"/>
</dbReference>
<evidence type="ECO:0000256" key="5">
    <source>
        <dbReference type="SAM" id="MobiDB-lite"/>
    </source>
</evidence>
<evidence type="ECO:0000256" key="4">
    <source>
        <dbReference type="PROSITE-ProRule" id="PRU00027"/>
    </source>
</evidence>
<evidence type="ECO:0000256" key="2">
    <source>
        <dbReference type="ARBA" id="ARBA00022771"/>
    </source>
</evidence>
<dbReference type="PROSITE" id="PS50808">
    <property type="entry name" value="ZF_BED"/>
    <property type="match status" value="4"/>
</dbReference>
<dbReference type="InterPro" id="IPR053031">
    <property type="entry name" value="Cuticle_assoc_protein"/>
</dbReference>
<dbReference type="InterPro" id="IPR036236">
    <property type="entry name" value="Znf_C2H2_sf"/>
</dbReference>
<name>A0A673AV75_9TELE</name>
<dbReference type="SUPFAM" id="SSF57667">
    <property type="entry name" value="beta-beta-alpha zinc fingers"/>
    <property type="match status" value="4"/>
</dbReference>
<reference evidence="7" key="2">
    <citation type="submission" date="2025-08" db="UniProtKB">
        <authorList>
            <consortium name="Ensembl"/>
        </authorList>
    </citation>
    <scope>IDENTIFICATION</scope>
</reference>
<feature type="region of interest" description="Disordered" evidence="5">
    <location>
        <begin position="333"/>
        <end position="355"/>
    </location>
</feature>
<keyword evidence="8" id="KW-1185">Reference proteome</keyword>
<feature type="domain" description="BED-type" evidence="6">
    <location>
        <begin position="266"/>
        <end position="319"/>
    </location>
</feature>
<keyword evidence="1" id="KW-0479">Metal-binding</keyword>
<dbReference type="InterPro" id="IPR003656">
    <property type="entry name" value="Znf_BED"/>
</dbReference>
<dbReference type="InParanoid" id="A0A673AV75"/>
<protein>
    <submittedName>
        <fullName evidence="7">Uncharacterized LOC115412741</fullName>
    </submittedName>
</protein>
<dbReference type="RefSeq" id="XP_029981262.1">
    <property type="nucleotide sequence ID" value="XM_030125402.1"/>
</dbReference>
<dbReference type="GeneID" id="115412741"/>
<accession>A0A673AV75</accession>
<evidence type="ECO:0000256" key="1">
    <source>
        <dbReference type="ARBA" id="ARBA00022723"/>
    </source>
</evidence>
<dbReference type="GO" id="GO:0008270">
    <property type="term" value="F:zinc ion binding"/>
    <property type="evidence" value="ECO:0007669"/>
    <property type="project" value="UniProtKB-KW"/>
</dbReference>
<dbReference type="RefSeq" id="XP_029981246.1">
    <property type="nucleotide sequence ID" value="XM_030125386.1"/>
</dbReference>
<feature type="domain" description="BED-type" evidence="6">
    <location>
        <begin position="125"/>
        <end position="178"/>
    </location>
</feature>
<dbReference type="AlphaFoldDB" id="A0A673AV75"/>
<keyword evidence="2 4" id="KW-0863">Zinc-finger</keyword>
<dbReference type="PANTHER" id="PTHR34396">
    <property type="entry name" value="OS03G0264950 PROTEIN-RELATED"/>
    <property type="match status" value="1"/>
</dbReference>
<dbReference type="OrthoDB" id="1607513at2759"/>
<gene>
    <name evidence="7" type="primary">LOC115412741</name>
</gene>
<dbReference type="GO" id="GO:0005634">
    <property type="term" value="C:nucleus"/>
    <property type="evidence" value="ECO:0007669"/>
    <property type="project" value="TreeGrafter"/>
</dbReference>
<dbReference type="GO" id="GO:1990837">
    <property type="term" value="F:sequence-specific double-stranded DNA binding"/>
    <property type="evidence" value="ECO:0007669"/>
    <property type="project" value="TreeGrafter"/>
</dbReference>
<dbReference type="GO" id="GO:0006357">
    <property type="term" value="P:regulation of transcription by RNA polymerase II"/>
    <property type="evidence" value="ECO:0007669"/>
    <property type="project" value="TreeGrafter"/>
</dbReference>
<proteinExistence type="predicted"/>
<dbReference type="SMART" id="SM00614">
    <property type="entry name" value="ZnF_BED"/>
    <property type="match status" value="4"/>
</dbReference>
<feature type="region of interest" description="Disordered" evidence="5">
    <location>
        <begin position="534"/>
        <end position="555"/>
    </location>
</feature>
<dbReference type="Proteomes" id="UP000472271">
    <property type="component" value="Chromosome 3"/>
</dbReference>
<keyword evidence="3" id="KW-0862">Zinc</keyword>
<feature type="compositionally biased region" description="Basic and acidic residues" evidence="5">
    <location>
        <begin position="540"/>
        <end position="555"/>
    </location>
</feature>
<evidence type="ECO:0000256" key="3">
    <source>
        <dbReference type="ARBA" id="ARBA00022833"/>
    </source>
</evidence>
<dbReference type="Ensembl" id="ENSSORT00005034435.1">
    <property type="protein sequence ID" value="ENSSORP00005033526.1"/>
    <property type="gene ID" value="ENSSORG00005015881.1"/>
</dbReference>